<gene>
    <name evidence="1" type="ORF">N1027_18035</name>
</gene>
<dbReference type="RefSeq" id="WP_259509760.1">
    <property type="nucleotide sequence ID" value="NZ_JANLCM010000002.1"/>
</dbReference>
<protein>
    <submittedName>
        <fullName evidence="1">Uncharacterized protein</fullName>
    </submittedName>
</protein>
<dbReference type="Proteomes" id="UP001165584">
    <property type="component" value="Unassembled WGS sequence"/>
</dbReference>
<keyword evidence="2" id="KW-1185">Reference proteome</keyword>
<organism evidence="1 2">
    <name type="scientific">Herbiconiux aconitum</name>
    <dbReference type="NCBI Taxonomy" id="2970913"/>
    <lineage>
        <taxon>Bacteria</taxon>
        <taxon>Bacillati</taxon>
        <taxon>Actinomycetota</taxon>
        <taxon>Actinomycetes</taxon>
        <taxon>Micrococcales</taxon>
        <taxon>Microbacteriaceae</taxon>
        <taxon>Herbiconiux</taxon>
    </lineage>
</organism>
<evidence type="ECO:0000313" key="1">
    <source>
        <dbReference type="EMBL" id="MCS5720034.1"/>
    </source>
</evidence>
<name>A0ABT2GYM9_9MICO</name>
<dbReference type="EMBL" id="JANLCM010000002">
    <property type="protein sequence ID" value="MCS5720034.1"/>
    <property type="molecule type" value="Genomic_DNA"/>
</dbReference>
<proteinExistence type="predicted"/>
<sequence>MASATSRSRGMSAGFTLCAGSTRKIWWMPLAVIQSSWVFDVSPWPNSLVVISRNLMFSAAAG</sequence>
<comment type="caution">
    <text evidence="1">The sequence shown here is derived from an EMBL/GenBank/DDBJ whole genome shotgun (WGS) entry which is preliminary data.</text>
</comment>
<evidence type="ECO:0000313" key="2">
    <source>
        <dbReference type="Proteomes" id="UP001165584"/>
    </source>
</evidence>
<reference evidence="1" key="1">
    <citation type="submission" date="2022-08" db="EMBL/GenBank/DDBJ databases">
        <authorList>
            <person name="Deng Y."/>
            <person name="Han X.-F."/>
            <person name="Zhang Y.-Q."/>
        </authorList>
    </citation>
    <scope>NUCLEOTIDE SEQUENCE</scope>
    <source>
        <strain evidence="1">CPCC 205763</strain>
    </source>
</reference>
<accession>A0ABT2GYM9</accession>